<organism evidence="1 2">
    <name type="scientific">Kiloniella antarctica</name>
    <dbReference type="NCBI Taxonomy" id="1550907"/>
    <lineage>
        <taxon>Bacteria</taxon>
        <taxon>Pseudomonadati</taxon>
        <taxon>Pseudomonadota</taxon>
        <taxon>Alphaproteobacteria</taxon>
        <taxon>Rhodospirillales</taxon>
        <taxon>Kiloniellaceae</taxon>
        <taxon>Kiloniella</taxon>
    </lineage>
</organism>
<comment type="caution">
    <text evidence="1">The sequence shown here is derived from an EMBL/GenBank/DDBJ whole genome shotgun (WGS) entry which is preliminary data.</text>
</comment>
<protein>
    <submittedName>
        <fullName evidence="1">Uncharacterized protein</fullName>
    </submittedName>
</protein>
<evidence type="ECO:0000313" key="1">
    <source>
        <dbReference type="EMBL" id="MFD2207261.1"/>
    </source>
</evidence>
<name>A0ABW5BQU5_9PROT</name>
<dbReference type="RefSeq" id="WP_380254442.1">
    <property type="nucleotide sequence ID" value="NZ_JBHUII010000011.1"/>
</dbReference>
<reference evidence="2" key="1">
    <citation type="journal article" date="2019" name="Int. J. Syst. Evol. Microbiol.">
        <title>The Global Catalogue of Microorganisms (GCM) 10K type strain sequencing project: providing services to taxonomists for standard genome sequencing and annotation.</title>
        <authorList>
            <consortium name="The Broad Institute Genomics Platform"/>
            <consortium name="The Broad Institute Genome Sequencing Center for Infectious Disease"/>
            <person name="Wu L."/>
            <person name="Ma J."/>
        </authorList>
    </citation>
    <scope>NUCLEOTIDE SEQUENCE [LARGE SCALE GENOMIC DNA]</scope>
    <source>
        <strain evidence="2">CGMCC 4.7192</strain>
    </source>
</reference>
<evidence type="ECO:0000313" key="2">
    <source>
        <dbReference type="Proteomes" id="UP001597294"/>
    </source>
</evidence>
<proteinExistence type="predicted"/>
<sequence length="109" mass="12078">MLLVNTSLAGEADVLAVETHKDGRGGWRFNVTVRHDDTGWDHYANKWDIVTETGEVIATRVLHHPHENEQPFTRSLSSVKIPAGVKVVIVRAHDSVDGYSGQTQTVSFD</sequence>
<gene>
    <name evidence="1" type="ORF">ACFSKO_16655</name>
</gene>
<dbReference type="EMBL" id="JBHUII010000011">
    <property type="protein sequence ID" value="MFD2207261.1"/>
    <property type="molecule type" value="Genomic_DNA"/>
</dbReference>
<dbReference type="Proteomes" id="UP001597294">
    <property type="component" value="Unassembled WGS sequence"/>
</dbReference>
<keyword evidence="2" id="KW-1185">Reference proteome</keyword>
<accession>A0ABW5BQU5</accession>